<keyword evidence="12" id="KW-1185">Reference proteome</keyword>
<keyword evidence="4 9" id="KW-0732">Signal</keyword>
<evidence type="ECO:0000256" key="5">
    <source>
        <dbReference type="ARBA" id="ARBA00022989"/>
    </source>
</evidence>
<evidence type="ECO:0000256" key="1">
    <source>
        <dbReference type="ARBA" id="ARBA00004479"/>
    </source>
</evidence>
<keyword evidence="3 7" id="KW-0812">Transmembrane</keyword>
<organism evidence="11 12">
    <name type="scientific">Thecamonas trahens ATCC 50062</name>
    <dbReference type="NCBI Taxonomy" id="461836"/>
    <lineage>
        <taxon>Eukaryota</taxon>
        <taxon>Apusozoa</taxon>
        <taxon>Apusomonadida</taxon>
        <taxon>Apusomonadidae</taxon>
        <taxon>Thecamonas</taxon>
    </lineage>
</organism>
<evidence type="ECO:0000256" key="9">
    <source>
        <dbReference type="SAM" id="SignalP"/>
    </source>
</evidence>
<dbReference type="AlphaFoldDB" id="A0A0L0DTL2"/>
<dbReference type="InterPro" id="IPR015720">
    <property type="entry name" value="Emp24-like"/>
</dbReference>
<evidence type="ECO:0000256" key="6">
    <source>
        <dbReference type="ARBA" id="ARBA00023136"/>
    </source>
</evidence>
<evidence type="ECO:0000256" key="7">
    <source>
        <dbReference type="RuleBase" id="RU003827"/>
    </source>
</evidence>
<protein>
    <submittedName>
        <fullName evidence="11">Transmembrane emp24 domain-containing protein 9</fullName>
    </submittedName>
</protein>
<evidence type="ECO:0000259" key="10">
    <source>
        <dbReference type="PROSITE" id="PS50866"/>
    </source>
</evidence>
<dbReference type="InterPro" id="IPR009038">
    <property type="entry name" value="GOLD_dom"/>
</dbReference>
<gene>
    <name evidence="11" type="ORF">AMSG_11055</name>
</gene>
<keyword evidence="5 8" id="KW-1133">Transmembrane helix</keyword>
<dbReference type="SMART" id="SM01190">
    <property type="entry name" value="EMP24_GP25L"/>
    <property type="match status" value="1"/>
</dbReference>
<accession>A0A0L0DTL2</accession>
<reference evidence="11 12" key="1">
    <citation type="submission" date="2010-05" db="EMBL/GenBank/DDBJ databases">
        <title>The Genome Sequence of Thecamonas trahens ATCC 50062.</title>
        <authorList>
            <consortium name="The Broad Institute Genome Sequencing Platform"/>
            <person name="Russ C."/>
            <person name="Cuomo C."/>
            <person name="Shea T."/>
            <person name="Young S.K."/>
            <person name="Zeng Q."/>
            <person name="Koehrsen M."/>
            <person name="Haas B."/>
            <person name="Borodovsky M."/>
            <person name="Guigo R."/>
            <person name="Alvarado L."/>
            <person name="Berlin A."/>
            <person name="Bochicchio J."/>
            <person name="Borenstein D."/>
            <person name="Chapman S."/>
            <person name="Chen Z."/>
            <person name="Freedman E."/>
            <person name="Gellesch M."/>
            <person name="Goldberg J."/>
            <person name="Griggs A."/>
            <person name="Gujja S."/>
            <person name="Heilman E."/>
            <person name="Heiman D."/>
            <person name="Hepburn T."/>
            <person name="Howarth C."/>
            <person name="Jen D."/>
            <person name="Larson L."/>
            <person name="Mehta T."/>
            <person name="Park D."/>
            <person name="Pearson M."/>
            <person name="Roberts A."/>
            <person name="Saif S."/>
            <person name="Shenoy N."/>
            <person name="Sisk P."/>
            <person name="Stolte C."/>
            <person name="Sykes S."/>
            <person name="Thomson T."/>
            <person name="Walk T."/>
            <person name="White J."/>
            <person name="Yandava C."/>
            <person name="Burger G."/>
            <person name="Gray M.W."/>
            <person name="Holland P.W.H."/>
            <person name="King N."/>
            <person name="Lang F.B.F."/>
            <person name="Roger A.J."/>
            <person name="Ruiz-Trillo I."/>
            <person name="Lander E."/>
            <person name="Nusbaum C."/>
        </authorList>
    </citation>
    <scope>NUCLEOTIDE SEQUENCE [LARGE SCALE GENOMIC DNA]</scope>
    <source>
        <strain evidence="11 12">ATCC 50062</strain>
    </source>
</reference>
<proteinExistence type="inferred from homology"/>
<dbReference type="GO" id="GO:0016020">
    <property type="term" value="C:membrane"/>
    <property type="evidence" value="ECO:0007669"/>
    <property type="project" value="UniProtKB-SubCell"/>
</dbReference>
<dbReference type="EMBL" id="GL349500">
    <property type="protein sequence ID" value="KNC55396.1"/>
    <property type="molecule type" value="Genomic_DNA"/>
</dbReference>
<dbReference type="OrthoDB" id="3427at2759"/>
<evidence type="ECO:0000256" key="8">
    <source>
        <dbReference type="SAM" id="Phobius"/>
    </source>
</evidence>
<dbReference type="Proteomes" id="UP000054408">
    <property type="component" value="Unassembled WGS sequence"/>
</dbReference>
<evidence type="ECO:0000313" key="11">
    <source>
        <dbReference type="EMBL" id="KNC55396.1"/>
    </source>
</evidence>
<keyword evidence="6 8" id="KW-0472">Membrane</keyword>
<evidence type="ECO:0000313" key="12">
    <source>
        <dbReference type="Proteomes" id="UP000054408"/>
    </source>
</evidence>
<feature type="transmembrane region" description="Helical" evidence="8">
    <location>
        <begin position="199"/>
        <end position="220"/>
    </location>
</feature>
<feature type="signal peptide" evidence="9">
    <location>
        <begin position="1"/>
        <end position="21"/>
    </location>
</feature>
<dbReference type="OMA" id="GATCAWQ"/>
<comment type="similarity">
    <text evidence="2 7">Belongs to the EMP24/GP25L family.</text>
</comment>
<dbReference type="Pfam" id="PF01105">
    <property type="entry name" value="EMP24_GP25L"/>
    <property type="match status" value="1"/>
</dbReference>
<feature type="chain" id="PRO_5005537923" evidence="9">
    <location>
        <begin position="22"/>
        <end position="234"/>
    </location>
</feature>
<evidence type="ECO:0000256" key="2">
    <source>
        <dbReference type="ARBA" id="ARBA00007104"/>
    </source>
</evidence>
<dbReference type="STRING" id="461836.A0A0L0DTL2"/>
<dbReference type="GeneID" id="25569123"/>
<sequence length="234" mass="26454">MMRVAVVALVVAAVCISSCHGMYFVLGNTEKCFQEEVEKDTLVVGHYNVRNLDDARANYDDVAKYGRQPPPGVTGMELAITVSVRDPSGRILFAQKGDESHRFAFTSHADGVHTICVRPTTTGSWFSGARKVLVDFSLDVGEMAMDFKEIARAEHFSELEGSVYKLRAMMRDIADSQAYFRKREQRFRETTASTHSQSLFWSVVQILVMFASTCTQMYFFKTSFASSRRFFLGW</sequence>
<dbReference type="eggNOG" id="KOG1690">
    <property type="taxonomic scope" value="Eukaryota"/>
</dbReference>
<dbReference type="PANTHER" id="PTHR22811">
    <property type="entry name" value="TRANSMEMBRANE EMP24 DOMAIN-CONTAINING PROTEIN"/>
    <property type="match status" value="1"/>
</dbReference>
<evidence type="ECO:0000256" key="4">
    <source>
        <dbReference type="ARBA" id="ARBA00022729"/>
    </source>
</evidence>
<feature type="domain" description="GOLD" evidence="10">
    <location>
        <begin position="30"/>
        <end position="140"/>
    </location>
</feature>
<evidence type="ECO:0000256" key="3">
    <source>
        <dbReference type="ARBA" id="ARBA00022692"/>
    </source>
</evidence>
<comment type="subcellular location">
    <subcellularLocation>
        <location evidence="1 7">Membrane</location>
        <topology evidence="1 7">Single-pass type I membrane protein</topology>
    </subcellularLocation>
</comment>
<dbReference type="PROSITE" id="PS50866">
    <property type="entry name" value="GOLD"/>
    <property type="match status" value="1"/>
</dbReference>
<dbReference type="RefSeq" id="XP_013753027.1">
    <property type="nucleotide sequence ID" value="XM_013897573.1"/>
</dbReference>
<name>A0A0L0DTL2_THETB</name>